<dbReference type="Pfam" id="PF03713">
    <property type="entry name" value="DUF305"/>
    <property type="match status" value="1"/>
</dbReference>
<dbReference type="EMBL" id="QOKV01000005">
    <property type="protein sequence ID" value="KAA0686339.1"/>
    <property type="molecule type" value="Genomic_DNA"/>
</dbReference>
<gene>
    <name evidence="4" type="ORF">DS837_10930</name>
</gene>
<dbReference type="AlphaFoldDB" id="A0A6L3B2M6"/>
<feature type="domain" description="DUF305" evidence="3">
    <location>
        <begin position="105"/>
        <end position="166"/>
    </location>
</feature>
<evidence type="ECO:0000259" key="3">
    <source>
        <dbReference type="Pfam" id="PF03713"/>
    </source>
</evidence>
<evidence type="ECO:0000313" key="5">
    <source>
        <dbReference type="Proteomes" id="UP000476837"/>
    </source>
</evidence>
<dbReference type="Gene3D" id="1.20.1260.10">
    <property type="match status" value="1"/>
</dbReference>
<feature type="transmembrane region" description="Helical" evidence="2">
    <location>
        <begin position="20"/>
        <end position="39"/>
    </location>
</feature>
<name>A0A6L3B2M6_AZOBR</name>
<proteinExistence type="predicted"/>
<dbReference type="Proteomes" id="UP000476837">
    <property type="component" value="Unassembled WGS sequence"/>
</dbReference>
<protein>
    <submittedName>
        <fullName evidence="4">DUF305 domain-containing protein</fullName>
    </submittedName>
</protein>
<accession>A0A6L3B2M6</accession>
<evidence type="ECO:0000313" key="4">
    <source>
        <dbReference type="EMBL" id="KAA0686339.1"/>
    </source>
</evidence>
<evidence type="ECO:0000256" key="2">
    <source>
        <dbReference type="SAM" id="Phobius"/>
    </source>
</evidence>
<feature type="transmembrane region" description="Helical" evidence="2">
    <location>
        <begin position="77"/>
        <end position="96"/>
    </location>
</feature>
<evidence type="ECO:0000256" key="1">
    <source>
        <dbReference type="SAM" id="MobiDB-lite"/>
    </source>
</evidence>
<dbReference type="InterPro" id="IPR012347">
    <property type="entry name" value="Ferritin-like"/>
</dbReference>
<feature type="region of interest" description="Disordered" evidence="1">
    <location>
        <begin position="159"/>
        <end position="189"/>
    </location>
</feature>
<sequence length="189" mass="21176">MSHEQNHHRNMMKMGWGRFAAMIATSTFIMFFLMYQLVYSFDHALFSVNRLVSSLVMGCVMTIVMLGFMWSMYRGMAIKIAVLVGAVLVGVVLLYVNRSQGLIGDVSFMKSMIPHHSIAINNASNASISDPRVRKLADKIIESQVREIAEMKLLIDDIGNNGKRGSQPLPARPAQVTPDMEQQIREAVQ</sequence>
<dbReference type="InterPro" id="IPR005183">
    <property type="entry name" value="DUF305_CopM-like"/>
</dbReference>
<keyword evidence="2" id="KW-0812">Transmembrane</keyword>
<organism evidence="4 5">
    <name type="scientific">Azospirillum brasilense</name>
    <dbReference type="NCBI Taxonomy" id="192"/>
    <lineage>
        <taxon>Bacteria</taxon>
        <taxon>Pseudomonadati</taxon>
        <taxon>Pseudomonadota</taxon>
        <taxon>Alphaproteobacteria</taxon>
        <taxon>Rhodospirillales</taxon>
        <taxon>Azospirillaceae</taxon>
        <taxon>Azospirillum</taxon>
    </lineage>
</organism>
<keyword evidence="2" id="KW-0472">Membrane</keyword>
<comment type="caution">
    <text evidence="4">The sequence shown here is derived from an EMBL/GenBank/DDBJ whole genome shotgun (WGS) entry which is preliminary data.</text>
</comment>
<feature type="transmembrane region" description="Helical" evidence="2">
    <location>
        <begin position="51"/>
        <end position="70"/>
    </location>
</feature>
<keyword evidence="2" id="KW-1133">Transmembrane helix</keyword>
<reference evidence="4 5" key="1">
    <citation type="submission" date="2018-07" db="EMBL/GenBank/DDBJ databases">
        <title>Genome sequence of Roseomonas fauriae ATCC 49958.</title>
        <authorList>
            <person name="Sant'Anna F.H."/>
            <person name="Baldani J.I."/>
            <person name="Zilli J.E."/>
            <person name="Reis V.M."/>
            <person name="Hartmann A."/>
            <person name="Cruz L."/>
            <person name="de Souza E.M."/>
            <person name="de Oliveira Pedrosa F."/>
            <person name="Passaglia L.M.P."/>
        </authorList>
    </citation>
    <scope>NUCLEOTIDE SEQUENCE [LARGE SCALE GENOMIC DNA]</scope>
    <source>
        <strain evidence="4 5">ATCC 49958</strain>
    </source>
</reference>